<organism evidence="7 8">
    <name type="scientific">Lipomyces tetrasporus</name>
    <dbReference type="NCBI Taxonomy" id="54092"/>
    <lineage>
        <taxon>Eukaryota</taxon>
        <taxon>Fungi</taxon>
        <taxon>Dikarya</taxon>
        <taxon>Ascomycota</taxon>
        <taxon>Saccharomycotina</taxon>
        <taxon>Lipomycetes</taxon>
        <taxon>Lipomycetales</taxon>
        <taxon>Lipomycetaceae</taxon>
        <taxon>Lipomyces</taxon>
    </lineage>
</organism>
<feature type="compositionally biased region" description="Basic residues" evidence="6">
    <location>
        <begin position="22"/>
        <end position="41"/>
    </location>
</feature>
<dbReference type="EMBL" id="JARPMG010000004">
    <property type="protein sequence ID" value="KAJ8101196.1"/>
    <property type="molecule type" value="Genomic_DNA"/>
</dbReference>
<comment type="caution">
    <text evidence="7">The sequence shown here is derived from an EMBL/GenBank/DDBJ whole genome shotgun (WGS) entry which is preliminary data.</text>
</comment>
<evidence type="ECO:0000256" key="3">
    <source>
        <dbReference type="ARBA" id="ARBA00022517"/>
    </source>
</evidence>
<feature type="region of interest" description="Disordered" evidence="6">
    <location>
        <begin position="281"/>
        <end position="308"/>
    </location>
</feature>
<reference evidence="7" key="1">
    <citation type="submission" date="2023-03" db="EMBL/GenBank/DDBJ databases">
        <title>Near-Complete genome sequence of Lipomyces tetrasporous NRRL Y-64009, an oleaginous yeast capable of growing on lignocellulosic hydrolysates.</title>
        <authorList>
            <consortium name="Lawrence Berkeley National Laboratory"/>
            <person name="Jagtap S.S."/>
            <person name="Liu J.-J."/>
            <person name="Walukiewicz H.E."/>
            <person name="Pangilinan J."/>
            <person name="Lipzen A."/>
            <person name="Ahrendt S."/>
            <person name="Koriabine M."/>
            <person name="Cobaugh K."/>
            <person name="Salamov A."/>
            <person name="Yoshinaga Y."/>
            <person name="Ng V."/>
            <person name="Daum C."/>
            <person name="Grigoriev I.V."/>
            <person name="Slininger P.J."/>
            <person name="Dien B.S."/>
            <person name="Jin Y.-S."/>
            <person name="Rao C.V."/>
        </authorList>
    </citation>
    <scope>NUCLEOTIDE SEQUENCE</scope>
    <source>
        <strain evidence="7">NRRL Y-64009</strain>
    </source>
</reference>
<evidence type="ECO:0000256" key="5">
    <source>
        <dbReference type="ARBA" id="ARBA00023242"/>
    </source>
</evidence>
<evidence type="ECO:0000256" key="2">
    <source>
        <dbReference type="ARBA" id="ARBA00007336"/>
    </source>
</evidence>
<feature type="compositionally biased region" description="Basic and acidic residues" evidence="6">
    <location>
        <begin position="281"/>
        <end position="291"/>
    </location>
</feature>
<proteinExistence type="inferred from homology"/>
<comment type="similarity">
    <text evidence="2">Belongs to the EBP2 family.</text>
</comment>
<feature type="compositionally biased region" description="Polar residues" evidence="6">
    <location>
        <begin position="49"/>
        <end position="58"/>
    </location>
</feature>
<name>A0AAD7QUG8_9ASCO</name>
<keyword evidence="5" id="KW-0539">Nucleus</keyword>
<feature type="compositionally biased region" description="Acidic residues" evidence="6">
    <location>
        <begin position="75"/>
        <end position="106"/>
    </location>
</feature>
<keyword evidence="3" id="KW-0690">Ribosome biogenesis</keyword>
<dbReference type="RefSeq" id="XP_056044646.1">
    <property type="nucleotide sequence ID" value="XM_056187320.1"/>
</dbReference>
<gene>
    <name evidence="7" type="ORF">POJ06DRAFT_250726</name>
</gene>
<feature type="region of interest" description="Disordered" evidence="6">
    <location>
        <begin position="21"/>
        <end position="180"/>
    </location>
</feature>
<dbReference type="PANTHER" id="PTHR13028:SF0">
    <property type="entry name" value="RRNA-PROCESSING PROTEIN EBP2-RELATED"/>
    <property type="match status" value="1"/>
</dbReference>
<dbReference type="GO" id="GO:0034399">
    <property type="term" value="C:nuclear periphery"/>
    <property type="evidence" value="ECO:0007669"/>
    <property type="project" value="TreeGrafter"/>
</dbReference>
<dbReference type="GO" id="GO:0042273">
    <property type="term" value="P:ribosomal large subunit biogenesis"/>
    <property type="evidence" value="ECO:0007669"/>
    <property type="project" value="TreeGrafter"/>
</dbReference>
<keyword evidence="4" id="KW-0175">Coiled coil</keyword>
<evidence type="ECO:0000256" key="4">
    <source>
        <dbReference type="ARBA" id="ARBA00023054"/>
    </source>
</evidence>
<sequence length="308" mass="34388">MVSKLRTALSRHRGVDYEAIRLKSHHKRLKKEKVQKSASKKPRLDVQEPQMTIQSGTKKSNKKPNKVPAKVIVESENEDEDSGQDGGYEDVDSEEEEEDGDEEVDDPTVYTARILDTSKLEDDLSSDSESDDEEAVVREPTPKKNIVMPLTGNAKMEQEDEEDVALSDLPTDSGSDEEDGEVVDIVPHQKLTVNNVKALKQSLSIIAVPLSSFAFNDHMTVTSDEPTTVEDVNNDLTRELAFYNQALAAATKGRSALLKEKIPFSRPEDYFAEMVKSDSHMEKLARRHSADKASVSKSSSKQKNKKRK</sequence>
<evidence type="ECO:0000313" key="8">
    <source>
        <dbReference type="Proteomes" id="UP001217417"/>
    </source>
</evidence>
<dbReference type="GeneID" id="80882486"/>
<evidence type="ECO:0000256" key="6">
    <source>
        <dbReference type="SAM" id="MobiDB-lite"/>
    </source>
</evidence>
<evidence type="ECO:0000313" key="7">
    <source>
        <dbReference type="EMBL" id="KAJ8101196.1"/>
    </source>
</evidence>
<dbReference type="GO" id="GO:0005730">
    <property type="term" value="C:nucleolus"/>
    <property type="evidence" value="ECO:0007669"/>
    <property type="project" value="UniProtKB-SubCell"/>
</dbReference>
<dbReference type="PANTHER" id="PTHR13028">
    <property type="entry name" value="RRNA PROCESSING PROTEIN EBNA1-BINDING PROTEIN-RELATED"/>
    <property type="match status" value="1"/>
</dbReference>
<dbReference type="GO" id="GO:0030687">
    <property type="term" value="C:preribosome, large subunit precursor"/>
    <property type="evidence" value="ECO:0007669"/>
    <property type="project" value="TreeGrafter"/>
</dbReference>
<dbReference type="Proteomes" id="UP001217417">
    <property type="component" value="Unassembled WGS sequence"/>
</dbReference>
<protein>
    <submittedName>
        <fullName evidence="7">Eukaryotic rRNA processing protein EBP2-domain-containing protein</fullName>
    </submittedName>
</protein>
<dbReference type="Pfam" id="PF05890">
    <property type="entry name" value="Ebp2"/>
    <property type="match status" value="1"/>
</dbReference>
<dbReference type="InterPro" id="IPR008610">
    <property type="entry name" value="Ebp2"/>
</dbReference>
<feature type="compositionally biased region" description="Acidic residues" evidence="6">
    <location>
        <begin position="123"/>
        <end position="134"/>
    </location>
</feature>
<accession>A0AAD7QUG8</accession>
<evidence type="ECO:0000256" key="1">
    <source>
        <dbReference type="ARBA" id="ARBA00004604"/>
    </source>
</evidence>
<keyword evidence="8" id="KW-1185">Reference proteome</keyword>
<dbReference type="AlphaFoldDB" id="A0AAD7QUG8"/>
<comment type="subcellular location">
    <subcellularLocation>
        <location evidence="1">Nucleus</location>
        <location evidence="1">Nucleolus</location>
    </subcellularLocation>
</comment>
<dbReference type="GO" id="GO:0006364">
    <property type="term" value="P:rRNA processing"/>
    <property type="evidence" value="ECO:0007669"/>
    <property type="project" value="TreeGrafter"/>
</dbReference>